<dbReference type="InterPro" id="IPR006490">
    <property type="entry name" value="Maj_tail_phi13"/>
</dbReference>
<evidence type="ECO:0000313" key="1">
    <source>
        <dbReference type="EMBL" id="CAG9705878.1"/>
    </source>
</evidence>
<comment type="caution">
    <text evidence="1">The sequence shown here is derived from an EMBL/GenBank/DDBJ whole genome shotgun (WGS) entry which is preliminary data.</text>
</comment>
<dbReference type="AlphaFoldDB" id="A0AA86JFV9"/>
<evidence type="ECO:0008006" key="3">
    <source>
        <dbReference type="Google" id="ProtNLM"/>
    </source>
</evidence>
<sequence length="276" mass="30540">MQMKMVEKAIEGVRNICVAKIDSSQAHGFQKPIQVPGLGELKVTKSYKEGTLIGDMITQLQKKMLKQLDISVTVDDLHPESEALLQGMKYQKGVLITGKDDNQNPVALLWEEVYSDGSSKFCVAYNVKLARDEKGGNGDSDNIDYQTIALSGAGLYSDITKAFMGEFFSDDPEVDKDKIKYFFDAVQYPYETDAAIIPENIEEDGEDIPSKPTTTEVKYTATGRVDNISVPGITYDSSNDKFINVPSETTTFTFDDDGTNMTANKSDETWKVEATV</sequence>
<accession>A0AA86JFV9</accession>
<dbReference type="EMBL" id="CAKJVE010000004">
    <property type="protein sequence ID" value="CAG9705878.1"/>
    <property type="molecule type" value="Genomic_DNA"/>
</dbReference>
<organism evidence="1 2">
    <name type="scientific">Clostridium neonatale</name>
    <dbReference type="NCBI Taxonomy" id="137838"/>
    <lineage>
        <taxon>Bacteria</taxon>
        <taxon>Bacillati</taxon>
        <taxon>Bacillota</taxon>
        <taxon>Clostridia</taxon>
        <taxon>Eubacteriales</taxon>
        <taxon>Clostridiaceae</taxon>
        <taxon>Clostridium</taxon>
    </lineage>
</organism>
<dbReference type="Proteomes" id="UP000789738">
    <property type="component" value="Unassembled WGS sequence"/>
</dbReference>
<evidence type="ECO:0000313" key="2">
    <source>
        <dbReference type="Proteomes" id="UP000789738"/>
    </source>
</evidence>
<proteinExistence type="predicted"/>
<dbReference type="NCBIfam" id="TIGR01603">
    <property type="entry name" value="maj_tail_phi13"/>
    <property type="match status" value="1"/>
</dbReference>
<dbReference type="RefSeq" id="WP_210885877.1">
    <property type="nucleotide sequence ID" value="NZ_CAKJVE010000004.1"/>
</dbReference>
<name>A0AA86JFV9_9CLOT</name>
<reference evidence="1" key="1">
    <citation type="submission" date="2021-10" db="EMBL/GenBank/DDBJ databases">
        <authorList>
            <person name="Mesa V."/>
        </authorList>
    </citation>
    <scope>NUCLEOTIDE SEQUENCE</scope>
    <source>
        <strain evidence="1">CC3_PB</strain>
    </source>
</reference>
<gene>
    <name evidence="1" type="ORF">CNEO_42135</name>
</gene>
<protein>
    <recommendedName>
        <fullName evidence="3">Phage tail protein</fullName>
    </recommendedName>
</protein>